<evidence type="ECO:0000313" key="2">
    <source>
        <dbReference type="WBParaSite" id="nRc.2.0.1.t21194-RA"/>
    </source>
</evidence>
<proteinExistence type="predicted"/>
<dbReference type="Proteomes" id="UP000887565">
    <property type="component" value="Unplaced"/>
</dbReference>
<evidence type="ECO:0000313" key="1">
    <source>
        <dbReference type="Proteomes" id="UP000887565"/>
    </source>
</evidence>
<reference evidence="2" key="1">
    <citation type="submission" date="2022-11" db="UniProtKB">
        <authorList>
            <consortium name="WormBaseParasite"/>
        </authorList>
    </citation>
    <scope>IDENTIFICATION</scope>
</reference>
<protein>
    <submittedName>
        <fullName evidence="2">Uncharacterized protein</fullName>
    </submittedName>
</protein>
<dbReference type="WBParaSite" id="nRc.2.0.1.t21194-RA">
    <property type="protein sequence ID" value="nRc.2.0.1.t21194-RA"/>
    <property type="gene ID" value="nRc.2.0.1.g21194"/>
</dbReference>
<accession>A0A915J5Y2</accession>
<dbReference type="AlphaFoldDB" id="A0A915J5Y2"/>
<keyword evidence="1" id="KW-1185">Reference proteome</keyword>
<sequence>MPIALFMGKILPKSPTFVVKLVNKGYGARQILKVLSAKLDIFWHSKICRKNMENWV</sequence>
<name>A0A915J5Y2_ROMCU</name>
<organism evidence="1 2">
    <name type="scientific">Romanomermis culicivorax</name>
    <name type="common">Nematode worm</name>
    <dbReference type="NCBI Taxonomy" id="13658"/>
    <lineage>
        <taxon>Eukaryota</taxon>
        <taxon>Metazoa</taxon>
        <taxon>Ecdysozoa</taxon>
        <taxon>Nematoda</taxon>
        <taxon>Enoplea</taxon>
        <taxon>Dorylaimia</taxon>
        <taxon>Mermithida</taxon>
        <taxon>Mermithoidea</taxon>
        <taxon>Mermithidae</taxon>
        <taxon>Romanomermis</taxon>
    </lineage>
</organism>